<evidence type="ECO:0000313" key="2">
    <source>
        <dbReference type="EMBL" id="ACP55435.1"/>
    </source>
</evidence>
<keyword evidence="1" id="KW-0812">Transmembrane</keyword>
<dbReference type="Proteomes" id="UP000002307">
    <property type="component" value="Chromosome"/>
</dbReference>
<accession>C3N610</accession>
<name>C3N610_SACI3</name>
<dbReference type="GeneID" id="84058853"/>
<sequence length="661" mass="71328">MDRKRKLKLIKRIWLTLFIILIINNVVADTIAFAQPAPGPNPFYQYLPELIPLGYLLAGILFVLGIIAYRKDFSYAILLISAAALVAALLNYSIGNTAGTNPEVLKVVPVIVTITVTYNGQVVASYIGSGNNPNEPNIGSFEAPIGQNFNVYVSTNPPVKISQFLFYEGDTIFFNYSGQSSYNYTFQTSEYFAGTNTIIVEVSDVVNNTLYYGYGYVEFRYVPTAGIIYQDVMDALMVVSGINAFVLGEGTQFLSGTISDAINNFITTPTIGGAGASNDAFNFFNYFQEIALAIGFVLIALGIGINAIKGGYGDIADLGMDFFYRSGVFLLFAYGGIQIFNAIANSLNMISQYIVSGVLGQISNILAIWTEIAAGLLVGANFIGFGFGRTLADVAMLIFEVDITIFSISYIRIVLIYTLASLIPLIAALWTFEWTRGIATALTEILAGLVFGGLVDALILYFLVQVGGLAFFAFAPAAIIVFIMTGWGAHQVVKSSGSSVASRVTPSYSQSTSSSSSSSSGQQAQKPQNVPIQQILTASQHQQSPAKSQIPSSQIPQQTAIQQLGGISTIRLNNGSKYATISSVKGGYQITKGIRTSSGAVEKTYRIPAYVPITQVAQGVQKNFIKKNNTEIDPELIGQFFKSIESNNINSENVKLSNVRT</sequence>
<dbReference type="KEGG" id="sim:M1627_1551"/>
<reference evidence="2 3" key="1">
    <citation type="journal article" date="2009" name="Proc. Natl. Acad. Sci. U.S.A.">
        <title>Biogeography of the Sulfolobus islandicus pan-genome.</title>
        <authorList>
            <person name="Reno M.L."/>
            <person name="Held N.L."/>
            <person name="Fields C.J."/>
            <person name="Burke P.V."/>
            <person name="Whitaker R.J."/>
        </authorList>
    </citation>
    <scope>NUCLEOTIDE SEQUENCE [LARGE SCALE GENOMIC DNA]</scope>
    <source>
        <strain evidence="2 3">M.16.27</strain>
    </source>
</reference>
<evidence type="ECO:0000313" key="3">
    <source>
        <dbReference type="Proteomes" id="UP000002307"/>
    </source>
</evidence>
<proteinExistence type="predicted"/>
<dbReference type="RefSeq" id="WP_012718876.1">
    <property type="nucleotide sequence ID" value="NC_012632.1"/>
</dbReference>
<feature type="transmembrane region" description="Helical" evidence="1">
    <location>
        <begin position="322"/>
        <end position="344"/>
    </location>
</feature>
<organism evidence="2 3">
    <name type="scientific">Saccharolobus islandicus (strain M.16.27)</name>
    <name type="common">Sulfolobus islandicus</name>
    <dbReference type="NCBI Taxonomy" id="427318"/>
    <lineage>
        <taxon>Archaea</taxon>
        <taxon>Thermoproteota</taxon>
        <taxon>Thermoprotei</taxon>
        <taxon>Sulfolobales</taxon>
        <taxon>Sulfolobaceae</taxon>
        <taxon>Saccharolobus</taxon>
    </lineage>
</organism>
<dbReference type="HOGENOM" id="CLU_414838_0_0_2"/>
<feature type="transmembrane region" description="Helical" evidence="1">
    <location>
        <begin position="469"/>
        <end position="489"/>
    </location>
</feature>
<feature type="transmembrane region" description="Helical" evidence="1">
    <location>
        <begin position="76"/>
        <end position="95"/>
    </location>
</feature>
<feature type="transmembrane region" description="Helical" evidence="1">
    <location>
        <begin position="365"/>
        <end position="388"/>
    </location>
</feature>
<protein>
    <submittedName>
        <fullName evidence="2">Uncharacterized protein</fullName>
    </submittedName>
</protein>
<gene>
    <name evidence="2" type="ordered locus">M1627_1551</name>
</gene>
<dbReference type="AlphaFoldDB" id="C3N610"/>
<feature type="transmembrane region" description="Helical" evidence="1">
    <location>
        <begin position="50"/>
        <end position="69"/>
    </location>
</feature>
<keyword evidence="1" id="KW-1133">Transmembrane helix</keyword>
<dbReference type="EMBL" id="CP001401">
    <property type="protein sequence ID" value="ACP55435.1"/>
    <property type="molecule type" value="Genomic_DNA"/>
</dbReference>
<feature type="transmembrane region" description="Helical" evidence="1">
    <location>
        <begin position="442"/>
        <end position="463"/>
    </location>
</feature>
<evidence type="ECO:0000256" key="1">
    <source>
        <dbReference type="SAM" id="Phobius"/>
    </source>
</evidence>
<feature type="transmembrane region" description="Helical" evidence="1">
    <location>
        <begin position="408"/>
        <end position="430"/>
    </location>
</feature>
<feature type="transmembrane region" description="Helical" evidence="1">
    <location>
        <begin position="290"/>
        <end position="310"/>
    </location>
</feature>
<keyword evidence="1" id="KW-0472">Membrane</keyword>